<dbReference type="InterPro" id="IPR013815">
    <property type="entry name" value="ATP_grasp_subdomain_1"/>
</dbReference>
<organism evidence="12 13">
    <name type="scientific">Thiohalospira halophila DSM 15071</name>
    <dbReference type="NCBI Taxonomy" id="1123397"/>
    <lineage>
        <taxon>Bacteria</taxon>
        <taxon>Pseudomonadati</taxon>
        <taxon>Pseudomonadota</taxon>
        <taxon>Gammaproteobacteria</taxon>
        <taxon>Thiohalospirales</taxon>
        <taxon>Thiohalospiraceae</taxon>
        <taxon>Thiohalospira</taxon>
    </lineage>
</organism>
<dbReference type="Pfam" id="PF02955">
    <property type="entry name" value="GSH-S_ATP"/>
    <property type="match status" value="1"/>
</dbReference>
<comment type="similarity">
    <text evidence="10">Belongs to the prokaryotic GSH synthase family.</text>
</comment>
<evidence type="ECO:0000313" key="13">
    <source>
        <dbReference type="Proteomes" id="UP000198611"/>
    </source>
</evidence>
<evidence type="ECO:0000256" key="1">
    <source>
        <dbReference type="ARBA" id="ARBA00001936"/>
    </source>
</evidence>
<dbReference type="PANTHER" id="PTHR21621">
    <property type="entry name" value="RIBOSOMAL PROTEIN S6 MODIFICATION PROTEIN"/>
    <property type="match status" value="1"/>
</dbReference>
<dbReference type="STRING" id="1123397.SAMN05660831_01688"/>
<comment type="catalytic activity">
    <reaction evidence="10">
        <text>gamma-L-glutamyl-L-cysteine + glycine + ATP = glutathione + ADP + phosphate + H(+)</text>
        <dbReference type="Rhea" id="RHEA:13557"/>
        <dbReference type="ChEBI" id="CHEBI:15378"/>
        <dbReference type="ChEBI" id="CHEBI:30616"/>
        <dbReference type="ChEBI" id="CHEBI:43474"/>
        <dbReference type="ChEBI" id="CHEBI:57305"/>
        <dbReference type="ChEBI" id="CHEBI:57925"/>
        <dbReference type="ChEBI" id="CHEBI:58173"/>
        <dbReference type="ChEBI" id="CHEBI:456216"/>
        <dbReference type="EC" id="6.3.2.3"/>
    </reaction>
</comment>
<keyword evidence="5" id="KW-0479">Metal-binding</keyword>
<dbReference type="UniPathway" id="UPA00142">
    <property type="reaction ID" value="UER00210"/>
</dbReference>
<evidence type="ECO:0000313" key="12">
    <source>
        <dbReference type="EMBL" id="SFD45557.1"/>
    </source>
</evidence>
<dbReference type="SUPFAM" id="SSF52440">
    <property type="entry name" value="PreATP-grasp domain"/>
    <property type="match status" value="1"/>
</dbReference>
<dbReference type="EC" id="6.3.2.3" evidence="10"/>
<gene>
    <name evidence="10" type="primary">gshB</name>
    <name evidence="12" type="ORF">SAMN05660831_01688</name>
</gene>
<keyword evidence="4 10" id="KW-0317">Glutathione biosynthesis</keyword>
<feature type="domain" description="ATP-grasp" evidence="11">
    <location>
        <begin position="125"/>
        <end position="310"/>
    </location>
</feature>
<dbReference type="AlphaFoldDB" id="A0A1I1SGH1"/>
<dbReference type="GO" id="GO:0004363">
    <property type="term" value="F:glutathione synthase activity"/>
    <property type="evidence" value="ECO:0007669"/>
    <property type="project" value="UniProtKB-UniRule"/>
</dbReference>
<dbReference type="Proteomes" id="UP000198611">
    <property type="component" value="Unassembled WGS sequence"/>
</dbReference>
<proteinExistence type="inferred from homology"/>
<keyword evidence="6 10" id="KW-0547">Nucleotide-binding</keyword>
<dbReference type="InterPro" id="IPR004215">
    <property type="entry name" value="GSHS_N"/>
</dbReference>
<comment type="cofactor">
    <cofactor evidence="1">
        <name>Mn(2+)</name>
        <dbReference type="ChEBI" id="CHEBI:29035"/>
    </cofactor>
</comment>
<comment type="pathway">
    <text evidence="10">Sulfur metabolism; glutathione biosynthesis; glutathione from L-cysteine and L-glutamate: step 2/2.</text>
</comment>
<evidence type="ECO:0000256" key="2">
    <source>
        <dbReference type="ARBA" id="ARBA00001946"/>
    </source>
</evidence>
<evidence type="ECO:0000256" key="3">
    <source>
        <dbReference type="ARBA" id="ARBA00022598"/>
    </source>
</evidence>
<accession>A0A1I1SGH1</accession>
<keyword evidence="7 10" id="KW-0067">ATP-binding</keyword>
<dbReference type="PANTHER" id="PTHR21621:SF4">
    <property type="entry name" value="GLUTATHIONE SYNTHETASE"/>
    <property type="match status" value="1"/>
</dbReference>
<evidence type="ECO:0000256" key="9">
    <source>
        <dbReference type="ARBA" id="ARBA00023211"/>
    </source>
</evidence>
<evidence type="ECO:0000256" key="8">
    <source>
        <dbReference type="ARBA" id="ARBA00022842"/>
    </source>
</evidence>
<dbReference type="Gene3D" id="3.30.470.20">
    <property type="entry name" value="ATP-grasp fold, B domain"/>
    <property type="match status" value="1"/>
</dbReference>
<sequence>MSRELGVVMDPIHAIKPEKDTTLALLLAAAGRGWNLHYMEPDDLWLRDGRAFASLRSLEVADDADSWYQLGEPREAPLDELDVVLMRQDPPFDMEYVYTTYILERARDAGVAVINDPAALRDANEKVFTAWFPELAPPTLISRNAGAIRAFAEEHGDIIIKPLDGMGGRGIFRLTPDDPNLSVAIETLLEGGRTAMAQTWLPAIGAGDKRIILIDGAPVPWLLARMPAPGETRANLAVGGHGEARALTTAENELAWQVGPELCRRGLRFVGLDVIGDRITEINVTSPTGIREIEAASGIDVGGRLMDAIAESLA</sequence>
<dbReference type="InterPro" id="IPR016185">
    <property type="entry name" value="PreATP-grasp_dom_sf"/>
</dbReference>
<dbReference type="GO" id="GO:0046872">
    <property type="term" value="F:metal ion binding"/>
    <property type="evidence" value="ECO:0007669"/>
    <property type="project" value="UniProtKB-KW"/>
</dbReference>
<dbReference type="Gene3D" id="3.30.1490.20">
    <property type="entry name" value="ATP-grasp fold, A domain"/>
    <property type="match status" value="1"/>
</dbReference>
<name>A0A1I1SGH1_9GAMM</name>
<dbReference type="InterPro" id="IPR011761">
    <property type="entry name" value="ATP-grasp"/>
</dbReference>
<dbReference type="EMBL" id="FOMJ01000005">
    <property type="protein sequence ID" value="SFD45557.1"/>
    <property type="molecule type" value="Genomic_DNA"/>
</dbReference>
<evidence type="ECO:0000256" key="5">
    <source>
        <dbReference type="ARBA" id="ARBA00022723"/>
    </source>
</evidence>
<dbReference type="FunFam" id="3.30.1490.20:FF:000009">
    <property type="entry name" value="Glutathione synthetase"/>
    <property type="match status" value="1"/>
</dbReference>
<dbReference type="GO" id="GO:0005737">
    <property type="term" value="C:cytoplasm"/>
    <property type="evidence" value="ECO:0007669"/>
    <property type="project" value="TreeGrafter"/>
</dbReference>
<dbReference type="FunFam" id="3.40.50.20:FF:000009">
    <property type="entry name" value="Glutathione synthetase"/>
    <property type="match status" value="1"/>
</dbReference>
<keyword evidence="9" id="KW-0464">Manganese</keyword>
<dbReference type="RefSeq" id="WP_093428331.1">
    <property type="nucleotide sequence ID" value="NZ_FOMJ01000005.1"/>
</dbReference>
<keyword evidence="3 10" id="KW-0436">Ligase</keyword>
<dbReference type="OrthoDB" id="9785415at2"/>
<evidence type="ECO:0000259" key="11">
    <source>
        <dbReference type="PROSITE" id="PS50975"/>
    </source>
</evidence>
<dbReference type="SUPFAM" id="SSF56059">
    <property type="entry name" value="Glutathione synthetase ATP-binding domain-like"/>
    <property type="match status" value="1"/>
</dbReference>
<dbReference type="InterPro" id="IPR004218">
    <property type="entry name" value="GSHS_ATP-bd"/>
</dbReference>
<dbReference type="NCBIfam" id="TIGR01380">
    <property type="entry name" value="glut_syn"/>
    <property type="match status" value="1"/>
</dbReference>
<evidence type="ECO:0000256" key="10">
    <source>
        <dbReference type="HAMAP-Rule" id="MF_00162"/>
    </source>
</evidence>
<dbReference type="PROSITE" id="PS50975">
    <property type="entry name" value="ATP_GRASP"/>
    <property type="match status" value="1"/>
</dbReference>
<keyword evidence="8" id="KW-0460">Magnesium</keyword>
<dbReference type="Pfam" id="PF02951">
    <property type="entry name" value="GSH-S_N"/>
    <property type="match status" value="1"/>
</dbReference>
<reference evidence="12 13" key="1">
    <citation type="submission" date="2016-10" db="EMBL/GenBank/DDBJ databases">
        <authorList>
            <person name="de Groot N.N."/>
        </authorList>
    </citation>
    <scope>NUCLEOTIDE SEQUENCE [LARGE SCALE GENOMIC DNA]</scope>
    <source>
        <strain evidence="12 13">HL3</strain>
    </source>
</reference>
<dbReference type="Gene3D" id="3.40.50.20">
    <property type="match status" value="1"/>
</dbReference>
<keyword evidence="13" id="KW-1185">Reference proteome</keyword>
<protein>
    <recommendedName>
        <fullName evidence="10">Glutathione synthetase</fullName>
        <ecNumber evidence="10">6.3.2.3</ecNumber>
    </recommendedName>
    <alternativeName>
        <fullName evidence="10">GSH synthetase</fullName>
        <shortName evidence="10">GSH-S</shortName>
        <shortName evidence="10">GSHase</shortName>
    </alternativeName>
    <alternativeName>
        <fullName evidence="10">Glutathione synthase</fullName>
    </alternativeName>
</protein>
<dbReference type="NCBIfam" id="NF003573">
    <property type="entry name" value="PRK05246.1"/>
    <property type="match status" value="1"/>
</dbReference>
<dbReference type="GO" id="GO:0005524">
    <property type="term" value="F:ATP binding"/>
    <property type="evidence" value="ECO:0007669"/>
    <property type="project" value="UniProtKB-UniRule"/>
</dbReference>
<evidence type="ECO:0000256" key="7">
    <source>
        <dbReference type="ARBA" id="ARBA00022840"/>
    </source>
</evidence>
<evidence type="ECO:0000256" key="4">
    <source>
        <dbReference type="ARBA" id="ARBA00022684"/>
    </source>
</evidence>
<evidence type="ECO:0000256" key="6">
    <source>
        <dbReference type="ARBA" id="ARBA00022741"/>
    </source>
</evidence>
<comment type="cofactor">
    <cofactor evidence="2">
        <name>Mg(2+)</name>
        <dbReference type="ChEBI" id="CHEBI:18420"/>
    </cofactor>
</comment>
<dbReference type="HAMAP" id="MF_00162">
    <property type="entry name" value="GSH_S"/>
    <property type="match status" value="1"/>
</dbReference>
<dbReference type="InterPro" id="IPR006284">
    <property type="entry name" value="Glut_synth_pro"/>
</dbReference>